<reference evidence="1 2" key="1">
    <citation type="journal article" date="2014" name="PLoS ONE">
        <title>Genome Sequence of Candidatus Nitrososphaera evergladensis from Group I.1b Enriched from Everglades Soil Reveals Novel Genomic Features of the Ammonia-Oxidizing Archaea.</title>
        <authorList>
            <person name="Zhalnina K.V."/>
            <person name="Dias R."/>
            <person name="Leonard M.T."/>
            <person name="Dorr de Quadros P."/>
            <person name="Camargo F.A."/>
            <person name="Drew J.C."/>
            <person name="Farmerie W.G."/>
            <person name="Daroub S.H."/>
            <person name="Triplett E.W."/>
        </authorList>
    </citation>
    <scope>NUCLEOTIDE SEQUENCE [LARGE SCALE GENOMIC DNA]</scope>
    <source>
        <strain evidence="1 2">SR1</strain>
    </source>
</reference>
<evidence type="ECO:0000313" key="2">
    <source>
        <dbReference type="Proteomes" id="UP000028194"/>
    </source>
</evidence>
<dbReference type="Proteomes" id="UP000028194">
    <property type="component" value="Chromosome"/>
</dbReference>
<gene>
    <name evidence="1" type="ORF">NTE_01771</name>
</gene>
<evidence type="ECO:0000313" key="1">
    <source>
        <dbReference type="EMBL" id="AIF83832.1"/>
    </source>
</evidence>
<accession>A0A075MSS6</accession>
<dbReference type="KEGG" id="nev:NTE_01771"/>
<organism evidence="1 2">
    <name type="scientific">Candidatus Nitrososphaera evergladensis SR1</name>
    <dbReference type="NCBI Taxonomy" id="1459636"/>
    <lineage>
        <taxon>Archaea</taxon>
        <taxon>Nitrososphaerota</taxon>
        <taxon>Nitrososphaeria</taxon>
        <taxon>Nitrososphaerales</taxon>
        <taxon>Nitrososphaeraceae</taxon>
        <taxon>Nitrososphaera</taxon>
    </lineage>
</organism>
<dbReference type="EMBL" id="CP007174">
    <property type="protein sequence ID" value="AIF83832.1"/>
    <property type="molecule type" value="Genomic_DNA"/>
</dbReference>
<proteinExistence type="predicted"/>
<sequence>MPRIELPLVNYTALPPPLPKSAVTWGASSKDAIIQLLNEGRSVEEICNTTGNRRTFVKTVAYRFNHPEEFIVSQPVRSVESSRRLNHRSDIVCKGCGTTFSVPNCQRDAIKFCTRECRRTYWDARKVKVQAVPKERVRKKTHTIVCKNCGKQATVLKPTNAFCDQHCYFQFKRNSKKAPTYTHVCRHCNNEFGSWVKNRVYCSAKCRLEHTWKPAFEGQLSRDQKPICRNCHQPFKVGNNQNIYCSWACFKAYPHKTTKRKVIRSREMACVVCAKTFRVFPSHDGRKTCSMACYNKIRRSRHAPPLQAPQASP</sequence>
<name>A0A075MSS6_9ARCH</name>
<protein>
    <submittedName>
        <fullName evidence="1">Uncharacterized protein</fullName>
    </submittedName>
</protein>
<dbReference type="AlphaFoldDB" id="A0A075MSS6"/>
<keyword evidence="2" id="KW-1185">Reference proteome</keyword>
<dbReference type="HOGENOM" id="CLU_887400_0_0_2"/>
<dbReference type="STRING" id="1459636.NTE_01771"/>